<dbReference type="Proteomes" id="UP000186108">
    <property type="component" value="Chromosome"/>
</dbReference>
<dbReference type="InterPro" id="IPR036739">
    <property type="entry name" value="SLC41_membr_dom_sf"/>
</dbReference>
<name>A0A1B1KFP0_RHOOP</name>
<feature type="transmembrane region" description="Helical" evidence="10">
    <location>
        <begin position="174"/>
        <end position="194"/>
    </location>
</feature>
<organism evidence="12 13">
    <name type="scientific">Rhodococcus opacus</name>
    <name type="common">Nocardia opaca</name>
    <dbReference type="NCBI Taxonomy" id="37919"/>
    <lineage>
        <taxon>Bacteria</taxon>
        <taxon>Bacillati</taxon>
        <taxon>Actinomycetota</taxon>
        <taxon>Actinomycetes</taxon>
        <taxon>Mycobacteriales</taxon>
        <taxon>Nocardiaceae</taxon>
        <taxon>Rhodococcus</taxon>
    </lineage>
</organism>
<evidence type="ECO:0000256" key="6">
    <source>
        <dbReference type="ARBA" id="ARBA00022989"/>
    </source>
</evidence>
<keyword evidence="7 10" id="KW-0472">Membrane</keyword>
<dbReference type="Gene3D" id="3.10.580.10">
    <property type="entry name" value="CBS-domain"/>
    <property type="match status" value="1"/>
</dbReference>
<keyword evidence="8" id="KW-0129">CBS domain</keyword>
<dbReference type="PANTHER" id="PTHR41394:SF5">
    <property type="entry name" value="SLC41A_MGTE INTEGRAL MEMBRANE DOMAIN-CONTAINING PROTEIN"/>
    <property type="match status" value="1"/>
</dbReference>
<evidence type="ECO:0000256" key="2">
    <source>
        <dbReference type="ARBA" id="ARBA00009749"/>
    </source>
</evidence>
<keyword evidence="3" id="KW-0813">Transport</keyword>
<keyword evidence="6 10" id="KW-1133">Transmembrane helix</keyword>
<comment type="subcellular location">
    <subcellularLocation>
        <location evidence="1">Membrane</location>
        <topology evidence="1">Multi-pass membrane protein</topology>
    </subcellularLocation>
</comment>
<evidence type="ECO:0000259" key="11">
    <source>
        <dbReference type="PROSITE" id="PS51371"/>
    </source>
</evidence>
<evidence type="ECO:0000256" key="7">
    <source>
        <dbReference type="ARBA" id="ARBA00023136"/>
    </source>
</evidence>
<feature type="transmembrane region" description="Helical" evidence="10">
    <location>
        <begin position="200"/>
        <end position="219"/>
    </location>
</feature>
<dbReference type="InterPro" id="IPR046342">
    <property type="entry name" value="CBS_dom_sf"/>
</dbReference>
<feature type="transmembrane region" description="Helical" evidence="10">
    <location>
        <begin position="240"/>
        <end position="265"/>
    </location>
</feature>
<feature type="transmembrane region" description="Helical" evidence="10">
    <location>
        <begin position="271"/>
        <end position="297"/>
    </location>
</feature>
<reference evidence="12 13" key="1">
    <citation type="submission" date="2014-07" db="EMBL/GenBank/DDBJ databases">
        <authorList>
            <person name="Zhang J.E."/>
            <person name="Yang H."/>
            <person name="Guo J."/>
            <person name="Deng Z."/>
            <person name="Luo H."/>
            <person name="Luo M."/>
            <person name="Zhao B."/>
        </authorList>
    </citation>
    <scope>NUCLEOTIDE SEQUENCE [LARGE SCALE GENOMIC DNA]</scope>
    <source>
        <strain evidence="12 13">1CP</strain>
    </source>
</reference>
<dbReference type="AlphaFoldDB" id="A0A1B1KFP0"/>
<keyword evidence="5" id="KW-0460">Magnesium</keyword>
<dbReference type="SMART" id="SM00116">
    <property type="entry name" value="CBS"/>
    <property type="match status" value="2"/>
</dbReference>
<dbReference type="PANTHER" id="PTHR41394">
    <property type="entry name" value="MAGNESIUM TRANSPORTER MGTE"/>
    <property type="match status" value="1"/>
</dbReference>
<dbReference type="RefSeq" id="WP_065492607.1">
    <property type="nucleotide sequence ID" value="NZ_CP009111.1"/>
</dbReference>
<evidence type="ECO:0000313" key="12">
    <source>
        <dbReference type="EMBL" id="ANS31414.1"/>
    </source>
</evidence>
<evidence type="ECO:0000256" key="1">
    <source>
        <dbReference type="ARBA" id="ARBA00004141"/>
    </source>
</evidence>
<evidence type="ECO:0000256" key="10">
    <source>
        <dbReference type="SAM" id="Phobius"/>
    </source>
</evidence>
<feature type="transmembrane region" description="Helical" evidence="10">
    <location>
        <begin position="309"/>
        <end position="332"/>
    </location>
</feature>
<dbReference type="EMBL" id="CP009111">
    <property type="protein sequence ID" value="ANS31414.1"/>
    <property type="molecule type" value="Genomic_DNA"/>
</dbReference>
<feature type="region of interest" description="Disordered" evidence="9">
    <location>
        <begin position="1"/>
        <end position="29"/>
    </location>
</feature>
<sequence length="333" mass="34849">MSGAGPVIAHPETASVGSPHTALTHARTRVPTAQPNDLVSATLDRIRGRQFETASVVAVLDDDHLVGVAVIERILGAPGGATIGDVMDPDPPTVTPDTDEEHAAWQAAQDGKPGLAVVDVDGRFRGLIAPQQLLTVLAQEHDEDLARLGGFMHSVEAARTTSVETVVRRLWHRLPWLLVGLLGAMLSAGLMAGFEKQLDANLAVAYFVPGIVYLADAVGTQTETLAIRGLSVGIGIRRIVGPEVLTGFWVGTILGVVMAPMVALMTGDWELAAAVAVAVLSASAIATTVAMVLPWLLHRLGRDPAFGSGPLATVIQDLLSIVIYLAAVTAFLT</sequence>
<dbReference type="Pfam" id="PF01769">
    <property type="entry name" value="MgtE"/>
    <property type="match status" value="1"/>
</dbReference>
<dbReference type="PROSITE" id="PS51371">
    <property type="entry name" value="CBS"/>
    <property type="match status" value="1"/>
</dbReference>
<keyword evidence="4 10" id="KW-0812">Transmembrane</keyword>
<dbReference type="SUPFAM" id="SSF54631">
    <property type="entry name" value="CBS-domain pair"/>
    <property type="match status" value="1"/>
</dbReference>
<dbReference type="Gene3D" id="1.10.357.20">
    <property type="entry name" value="SLC41 divalent cation transporters, integral membrane domain"/>
    <property type="match status" value="1"/>
</dbReference>
<evidence type="ECO:0000256" key="8">
    <source>
        <dbReference type="PROSITE-ProRule" id="PRU00703"/>
    </source>
</evidence>
<accession>A0A1B1KFP0</accession>
<gene>
    <name evidence="12" type="ORF">R1CP_33995</name>
</gene>
<dbReference type="SUPFAM" id="SSF161093">
    <property type="entry name" value="MgtE membrane domain-like"/>
    <property type="match status" value="1"/>
</dbReference>
<evidence type="ECO:0000313" key="13">
    <source>
        <dbReference type="Proteomes" id="UP000186108"/>
    </source>
</evidence>
<proteinExistence type="inferred from homology"/>
<dbReference type="InterPro" id="IPR006667">
    <property type="entry name" value="SLC41_membr_dom"/>
</dbReference>
<evidence type="ECO:0000256" key="3">
    <source>
        <dbReference type="ARBA" id="ARBA00022448"/>
    </source>
</evidence>
<dbReference type="Pfam" id="PF00571">
    <property type="entry name" value="CBS"/>
    <property type="match status" value="1"/>
</dbReference>
<evidence type="ECO:0000256" key="9">
    <source>
        <dbReference type="SAM" id="MobiDB-lite"/>
    </source>
</evidence>
<dbReference type="PATRIC" id="fig|37919.13.peg.7143"/>
<dbReference type="InterPro" id="IPR000644">
    <property type="entry name" value="CBS_dom"/>
</dbReference>
<dbReference type="GO" id="GO:0008324">
    <property type="term" value="F:monoatomic cation transmembrane transporter activity"/>
    <property type="evidence" value="ECO:0007669"/>
    <property type="project" value="InterPro"/>
</dbReference>
<protein>
    <recommendedName>
        <fullName evidence="11">CBS domain-containing protein</fullName>
    </recommendedName>
</protein>
<evidence type="ECO:0000256" key="4">
    <source>
        <dbReference type="ARBA" id="ARBA00022692"/>
    </source>
</evidence>
<comment type="similarity">
    <text evidence="2">Belongs to the SLC41A transporter family.</text>
</comment>
<dbReference type="GO" id="GO:0016020">
    <property type="term" value="C:membrane"/>
    <property type="evidence" value="ECO:0007669"/>
    <property type="project" value="UniProtKB-SubCell"/>
</dbReference>
<evidence type="ECO:0000256" key="5">
    <source>
        <dbReference type="ARBA" id="ARBA00022842"/>
    </source>
</evidence>
<feature type="domain" description="CBS" evidence="11">
    <location>
        <begin position="87"/>
        <end position="143"/>
    </location>
</feature>